<evidence type="ECO:0000313" key="3">
    <source>
        <dbReference type="Proteomes" id="UP000005435"/>
    </source>
</evidence>
<dbReference type="InterPro" id="IPR016181">
    <property type="entry name" value="Acyl_CoA_acyltransferase"/>
</dbReference>
<dbReference type="HOGENOM" id="CLU_058411_0_0_9"/>
<dbReference type="Gene3D" id="3.40.630.30">
    <property type="match status" value="1"/>
</dbReference>
<dbReference type="RefSeq" id="WP_014254441.1">
    <property type="nucleotide sequence ID" value="NC_016627.1"/>
</dbReference>
<protein>
    <recommendedName>
        <fullName evidence="1">Phosphatidylglycerol lysyltransferase C-terminal domain-containing protein</fullName>
    </recommendedName>
</protein>
<dbReference type="PANTHER" id="PTHR41373">
    <property type="entry name" value="DUF2156 DOMAIN-CONTAINING PROTEIN"/>
    <property type="match status" value="1"/>
</dbReference>
<dbReference type="PIRSF" id="PIRSF018688">
    <property type="entry name" value="UCP018688"/>
    <property type="match status" value="1"/>
</dbReference>
<organism evidence="2 3">
    <name type="scientific">Acetivibrio clariflavus (strain DSM 19732 / NBRC 101661 / EBR45)</name>
    <name type="common">Clostridium clariflavum</name>
    <dbReference type="NCBI Taxonomy" id="720554"/>
    <lineage>
        <taxon>Bacteria</taxon>
        <taxon>Bacillati</taxon>
        <taxon>Bacillota</taxon>
        <taxon>Clostridia</taxon>
        <taxon>Eubacteriales</taxon>
        <taxon>Oscillospiraceae</taxon>
        <taxon>Acetivibrio</taxon>
    </lineage>
</organism>
<dbReference type="PANTHER" id="PTHR41373:SF1">
    <property type="entry name" value="PHOSPHATIDYLGLYCEROL LYSYLTRANSFERASE C-TERMINAL DOMAIN-CONTAINING PROTEIN"/>
    <property type="match status" value="1"/>
</dbReference>
<dbReference type="InterPro" id="IPR024320">
    <property type="entry name" value="LPG_synthase_C"/>
</dbReference>
<name>G8LY92_ACECE</name>
<gene>
    <name evidence="2" type="ordered locus">Clocl_1151</name>
</gene>
<dbReference type="STRING" id="720554.Clocl_1151"/>
<proteinExistence type="predicted"/>
<dbReference type="SUPFAM" id="SSF55729">
    <property type="entry name" value="Acyl-CoA N-acyltransferases (Nat)"/>
    <property type="match status" value="2"/>
</dbReference>
<reference evidence="2 3" key="2">
    <citation type="journal article" date="2012" name="Stand. Genomic Sci.">
        <title>Complete Genome Sequence of Clostridium clariflavum DSM 19732.</title>
        <authorList>
            <person name="Izquierdo J.A."/>
            <person name="Goodwin L."/>
            <person name="Davenport K.W."/>
            <person name="Teshima H."/>
            <person name="Bruce D."/>
            <person name="Detter C."/>
            <person name="Tapia R."/>
            <person name="Han S."/>
            <person name="Land M."/>
            <person name="Hauser L."/>
            <person name="Jeffries C.D."/>
            <person name="Han J."/>
            <person name="Pitluck S."/>
            <person name="Nolan M."/>
            <person name="Chen A."/>
            <person name="Huntemann M."/>
            <person name="Mavromatis K."/>
            <person name="Mikhailova N."/>
            <person name="Liolios K."/>
            <person name="Woyke T."/>
            <person name="Lynd L.R."/>
        </authorList>
    </citation>
    <scope>NUCLEOTIDE SEQUENCE [LARGE SCALE GENOMIC DNA]</scope>
    <source>
        <strain evidence="3">DSM 19732 / NBRC 101661 / EBR45</strain>
    </source>
</reference>
<feature type="domain" description="Phosphatidylglycerol lysyltransferase C-terminal" evidence="1">
    <location>
        <begin position="25"/>
        <end position="296"/>
    </location>
</feature>
<dbReference type="OrthoDB" id="9765580at2"/>
<dbReference type="KEGG" id="ccl:Clocl_1151"/>
<reference evidence="3" key="1">
    <citation type="submission" date="2011-12" db="EMBL/GenBank/DDBJ databases">
        <title>Complete sequence of Clostridium clariflavum DSM 19732.</title>
        <authorList>
            <consortium name="US DOE Joint Genome Institute"/>
            <person name="Lucas S."/>
            <person name="Han J."/>
            <person name="Lapidus A."/>
            <person name="Cheng J.-F."/>
            <person name="Goodwin L."/>
            <person name="Pitluck S."/>
            <person name="Peters L."/>
            <person name="Teshima H."/>
            <person name="Detter J.C."/>
            <person name="Han C."/>
            <person name="Tapia R."/>
            <person name="Land M."/>
            <person name="Hauser L."/>
            <person name="Kyrpides N."/>
            <person name="Ivanova N."/>
            <person name="Pagani I."/>
            <person name="Kitzmiller T."/>
            <person name="Lynd L."/>
            <person name="Izquierdo J."/>
            <person name="Woyke T."/>
        </authorList>
    </citation>
    <scope>NUCLEOTIDE SEQUENCE [LARGE SCALE GENOMIC DNA]</scope>
    <source>
        <strain evidence="3">DSM 19732 / NBRC 101661 / EBR45</strain>
    </source>
</reference>
<evidence type="ECO:0000313" key="2">
    <source>
        <dbReference type="EMBL" id="AEV67823.1"/>
    </source>
</evidence>
<dbReference type="EMBL" id="CP003065">
    <property type="protein sequence ID" value="AEV67823.1"/>
    <property type="molecule type" value="Genomic_DNA"/>
</dbReference>
<evidence type="ECO:0000259" key="1">
    <source>
        <dbReference type="Pfam" id="PF09924"/>
    </source>
</evidence>
<dbReference type="eggNOG" id="COG4866">
    <property type="taxonomic scope" value="Bacteria"/>
</dbReference>
<accession>G8LY92</accession>
<dbReference type="AlphaFoldDB" id="G8LY92"/>
<keyword evidence="3" id="KW-1185">Reference proteome</keyword>
<sequence length="299" mass="35586">MLQLREVNIDDKQTFDKYITKHNPQISELNFTNIFMWRNSYKFRFGEVGEMLCLISVPDNDEPFAFEPIGAYTKEAFIQAIDEISNYFKEKNWKLVFKRVEEDKLDYFKEYFKNGIDITDDRNNSDYLYLSEDLINLKGKKYHKKKNHLNSFTKNYEFEYVKLTDDLIDECIRINEEWCKKRSCEQHRNLYCERLANLEALTNFKKLKYEGALIKVNGKYEAFTVGELLNSDTAVIHIEKANDDIRGLYNAINQQFCENTWKNTVYINREQDLGIEGLRKAKLSYNPVKLVNKYTITCK</sequence>
<dbReference type="InterPro" id="IPR016732">
    <property type="entry name" value="UCP018688"/>
</dbReference>
<dbReference type="Pfam" id="PF09924">
    <property type="entry name" value="LPG_synthase_C"/>
    <property type="match status" value="1"/>
</dbReference>
<dbReference type="Proteomes" id="UP000005435">
    <property type="component" value="Chromosome"/>
</dbReference>